<feature type="domain" description="Amidohydrolase-related" evidence="2">
    <location>
        <begin position="378"/>
        <end position="472"/>
    </location>
</feature>
<dbReference type="InterPro" id="IPR032466">
    <property type="entry name" value="Metal_Hydrolase"/>
</dbReference>
<dbReference type="KEGG" id="als:DJ013_10490"/>
<dbReference type="RefSeq" id="WP_111371766.1">
    <property type="nucleotide sequence ID" value="NZ_CP029480.1"/>
</dbReference>
<evidence type="ECO:0000259" key="2">
    <source>
        <dbReference type="Pfam" id="PF01979"/>
    </source>
</evidence>
<protein>
    <recommendedName>
        <fullName evidence="2">Amidohydrolase-related domain-containing protein</fullName>
    </recommendedName>
</protein>
<dbReference type="PANTHER" id="PTHR43135:SF3">
    <property type="entry name" value="ALPHA-D-RIBOSE 1-METHYLPHOSPHONATE 5-TRIPHOSPHATE DIPHOSPHATASE"/>
    <property type="match status" value="1"/>
</dbReference>
<dbReference type="Gene3D" id="1.20.58.520">
    <property type="entry name" value="Amidohydrolase"/>
    <property type="match status" value="2"/>
</dbReference>
<dbReference type="AlphaFoldDB" id="A0A2Z4GCC1"/>
<dbReference type="Pfam" id="PF01979">
    <property type="entry name" value="Amidohydro_1"/>
    <property type="match status" value="1"/>
</dbReference>
<dbReference type="EMBL" id="CP029480">
    <property type="protein sequence ID" value="AWV98573.1"/>
    <property type="molecule type" value="Genomic_DNA"/>
</dbReference>
<sequence length="509" mass="57762">MNNILRILKFVGFGLLSVIFIFFCFVFFPLPSIDFDKKAYDNLLIENINIIDVENDTLLQNHYVLISISTIKSISAIPISHDLKNLHIINGKDKHLIPALWDMHAHLIKQSPNSAYPEYVINGIMHLRDMRGAYDNKDPFASTPERINKWNQMVHANELLGPKVHSLPSFAVKGPSSMFDGSPEFFNCSNETEAQELVNYFNTQKINLIKTYNNIPREAFFTLMKEAQLAGIDVAGHKPVRVSTVEASNAGIKSLEHARFLLWDSFKGSDELRNDENPKRRDNTALRKKMLAEHNTLMLHENLEAMKANHTFYCPTHLTRKSDAFADDSTFRARYDNVNPILRFLSFEDLDATIQEDTSSLGRLVYKKFYLKGLEITKTANKKGVKILAGADLPELPGSSLIDELQELSAAGLSGFDVLKTATLYPAEYFKVQDKLGTVSENKTADLVILSKNPLDKASNLKSIDGIIYNGRYINIDNINQIKEKVYSRNQSWSMSAKLIWDIILYMTK</sequence>
<dbReference type="Gene3D" id="3.40.50.10910">
    <property type="entry name" value="Amidohydrolase"/>
    <property type="match status" value="1"/>
</dbReference>
<evidence type="ECO:0000256" key="1">
    <source>
        <dbReference type="SAM" id="Phobius"/>
    </source>
</evidence>
<reference evidence="3 4" key="1">
    <citation type="submission" date="2018-05" db="EMBL/GenBank/DDBJ databases">
        <title>Complete genome sequence of Arcticibacterium luteifluviistationis SM1504T, a cytophagaceae bacterium isolated from Arctic surface seawater.</title>
        <authorList>
            <person name="Li Y."/>
            <person name="Qin Q.-L."/>
        </authorList>
    </citation>
    <scope>NUCLEOTIDE SEQUENCE [LARGE SCALE GENOMIC DNA]</scope>
    <source>
        <strain evidence="3 4">SM1504</strain>
    </source>
</reference>
<accession>A0A2Z4GCC1</accession>
<gene>
    <name evidence="3" type="ORF">DJ013_10490</name>
</gene>
<dbReference type="Gene3D" id="2.30.40.10">
    <property type="entry name" value="Urease, subunit C, domain 1"/>
    <property type="match status" value="2"/>
</dbReference>
<dbReference type="OrthoDB" id="9797498at2"/>
<dbReference type="InterPro" id="IPR011059">
    <property type="entry name" value="Metal-dep_hydrolase_composite"/>
</dbReference>
<dbReference type="Proteomes" id="UP000249873">
    <property type="component" value="Chromosome"/>
</dbReference>
<dbReference type="Gene3D" id="3.30.110.90">
    <property type="entry name" value="Amidohydrolase"/>
    <property type="match status" value="2"/>
</dbReference>
<keyword evidence="4" id="KW-1185">Reference proteome</keyword>
<dbReference type="SUPFAM" id="SSF51338">
    <property type="entry name" value="Composite domain of metallo-dependent hydrolases"/>
    <property type="match status" value="1"/>
</dbReference>
<dbReference type="SUPFAM" id="SSF51556">
    <property type="entry name" value="Metallo-dependent hydrolases"/>
    <property type="match status" value="1"/>
</dbReference>
<dbReference type="PANTHER" id="PTHR43135">
    <property type="entry name" value="ALPHA-D-RIBOSE 1-METHYLPHOSPHONATE 5-TRIPHOSPHATE DIPHOSPHATASE"/>
    <property type="match status" value="1"/>
</dbReference>
<evidence type="ECO:0000313" key="3">
    <source>
        <dbReference type="EMBL" id="AWV98573.1"/>
    </source>
</evidence>
<dbReference type="GO" id="GO:0016810">
    <property type="term" value="F:hydrolase activity, acting on carbon-nitrogen (but not peptide) bonds"/>
    <property type="evidence" value="ECO:0007669"/>
    <property type="project" value="InterPro"/>
</dbReference>
<name>A0A2Z4GCC1_9BACT</name>
<keyword evidence="1" id="KW-0812">Transmembrane</keyword>
<organism evidence="3 4">
    <name type="scientific">Arcticibacterium luteifluviistationis</name>
    <dbReference type="NCBI Taxonomy" id="1784714"/>
    <lineage>
        <taxon>Bacteria</taxon>
        <taxon>Pseudomonadati</taxon>
        <taxon>Bacteroidota</taxon>
        <taxon>Cytophagia</taxon>
        <taxon>Cytophagales</taxon>
        <taxon>Leadbetterellaceae</taxon>
        <taxon>Arcticibacterium</taxon>
    </lineage>
</organism>
<evidence type="ECO:0000313" key="4">
    <source>
        <dbReference type="Proteomes" id="UP000249873"/>
    </source>
</evidence>
<keyword evidence="1" id="KW-0472">Membrane</keyword>
<dbReference type="InterPro" id="IPR051781">
    <property type="entry name" value="Metallo-dep_Hydrolase"/>
</dbReference>
<proteinExistence type="predicted"/>
<feature type="transmembrane region" description="Helical" evidence="1">
    <location>
        <begin position="7"/>
        <end position="28"/>
    </location>
</feature>
<keyword evidence="1" id="KW-1133">Transmembrane helix</keyword>
<dbReference type="InterPro" id="IPR006680">
    <property type="entry name" value="Amidohydro-rel"/>
</dbReference>